<evidence type="ECO:0000256" key="4">
    <source>
        <dbReference type="ARBA" id="ARBA00023002"/>
    </source>
</evidence>
<dbReference type="Proteomes" id="UP001054837">
    <property type="component" value="Unassembled WGS sequence"/>
</dbReference>
<evidence type="ECO:0000313" key="8">
    <source>
        <dbReference type="Proteomes" id="UP001054837"/>
    </source>
</evidence>
<dbReference type="GO" id="GO:0006979">
    <property type="term" value="P:response to oxidative stress"/>
    <property type="evidence" value="ECO:0007669"/>
    <property type="project" value="InterPro"/>
</dbReference>
<keyword evidence="8" id="KW-1185">Reference proteome</keyword>
<reference evidence="7 8" key="1">
    <citation type="submission" date="2021-06" db="EMBL/GenBank/DDBJ databases">
        <title>Caerostris darwini draft genome.</title>
        <authorList>
            <person name="Kono N."/>
            <person name="Arakawa K."/>
        </authorList>
    </citation>
    <scope>NUCLEOTIDE SEQUENCE [LARGE SCALE GENOMIC DNA]</scope>
</reference>
<evidence type="ECO:0000256" key="2">
    <source>
        <dbReference type="ARBA" id="ARBA00022559"/>
    </source>
</evidence>
<evidence type="ECO:0000256" key="3">
    <source>
        <dbReference type="ARBA" id="ARBA00022933"/>
    </source>
</evidence>
<keyword evidence="3" id="KW-0712">Selenocysteine</keyword>
<accession>A0AAV4U2W0</accession>
<comment type="similarity">
    <text evidence="1 5">Belongs to the glutathione peroxidase family.</text>
</comment>
<keyword evidence="4 5" id="KW-0560">Oxidoreductase</keyword>
<dbReference type="SUPFAM" id="SSF52833">
    <property type="entry name" value="Thioredoxin-like"/>
    <property type="match status" value="1"/>
</dbReference>
<proteinExistence type="inferred from homology"/>
<dbReference type="InterPro" id="IPR000889">
    <property type="entry name" value="Glutathione_peroxidase"/>
</dbReference>
<evidence type="ECO:0000256" key="1">
    <source>
        <dbReference type="ARBA" id="ARBA00006926"/>
    </source>
</evidence>
<evidence type="ECO:0000256" key="5">
    <source>
        <dbReference type="RuleBase" id="RU000499"/>
    </source>
</evidence>
<gene>
    <name evidence="7" type="primary">GPX4</name>
    <name evidence="7" type="ORF">CDAR_432321</name>
</gene>
<dbReference type="AlphaFoldDB" id="A0AAV4U2W0"/>
<dbReference type="GO" id="GO:0004601">
    <property type="term" value="F:peroxidase activity"/>
    <property type="evidence" value="ECO:0007669"/>
    <property type="project" value="UniProtKB-KW"/>
</dbReference>
<dbReference type="Pfam" id="PF00255">
    <property type="entry name" value="GSHPx"/>
    <property type="match status" value="2"/>
</dbReference>
<dbReference type="PRINTS" id="PR01011">
    <property type="entry name" value="GLUTPROXDASE"/>
</dbReference>
<organism evidence="7 8">
    <name type="scientific">Caerostris darwini</name>
    <dbReference type="NCBI Taxonomy" id="1538125"/>
    <lineage>
        <taxon>Eukaryota</taxon>
        <taxon>Metazoa</taxon>
        <taxon>Ecdysozoa</taxon>
        <taxon>Arthropoda</taxon>
        <taxon>Chelicerata</taxon>
        <taxon>Arachnida</taxon>
        <taxon>Araneae</taxon>
        <taxon>Araneomorphae</taxon>
        <taxon>Entelegynae</taxon>
        <taxon>Araneoidea</taxon>
        <taxon>Araneidae</taxon>
        <taxon>Caerostris</taxon>
    </lineage>
</organism>
<protein>
    <recommendedName>
        <fullName evidence="5">Glutathione peroxidase</fullName>
    </recommendedName>
</protein>
<sequence length="203" mass="22796">MRCGGFRTVLLLTLVSVASYMFLRRLLLTSSSTLDSLFILSAWNSESKVIPFAANMATAPGNANWKSAKSIYDFSALDIDGNEVSLEKYRGHVALIVNVASKILGFPCNQFGGQEPGTEADIKEFIKQYNVQFDMFSKINVNGDNTHPLWSYLKKKQGGTLGNFIKWNFSKFLIDKEGQPVKRYAPQFEPKDIEPDLLKYFSA</sequence>
<dbReference type="PROSITE" id="PS51355">
    <property type="entry name" value="GLUTATHIONE_PEROXID_3"/>
    <property type="match status" value="1"/>
</dbReference>
<dbReference type="PANTHER" id="PTHR11592:SF134">
    <property type="entry name" value="PHOSPHOLIPID HYDROPEROXIDE GLUTATHIONE PEROXIDASE"/>
    <property type="match status" value="1"/>
</dbReference>
<name>A0AAV4U2W0_9ARAC</name>
<dbReference type="CDD" id="cd00340">
    <property type="entry name" value="GSH_Peroxidase"/>
    <property type="match status" value="1"/>
</dbReference>
<dbReference type="PANTHER" id="PTHR11592">
    <property type="entry name" value="GLUTATHIONE PEROXIDASE"/>
    <property type="match status" value="1"/>
</dbReference>
<dbReference type="EMBL" id="BPLQ01010632">
    <property type="protein sequence ID" value="GIY52139.1"/>
    <property type="molecule type" value="Genomic_DNA"/>
</dbReference>
<dbReference type="Gene3D" id="3.40.30.10">
    <property type="entry name" value="Glutaredoxin"/>
    <property type="match status" value="2"/>
</dbReference>
<evidence type="ECO:0000313" key="7">
    <source>
        <dbReference type="EMBL" id="GIY52139.1"/>
    </source>
</evidence>
<feature type="domain" description="Thioredoxin" evidence="6">
    <location>
        <begin position="65"/>
        <end position="203"/>
    </location>
</feature>
<comment type="caution">
    <text evidence="7">The sequence shown here is derived from an EMBL/GenBank/DDBJ whole genome shotgun (WGS) entry which is preliminary data.</text>
</comment>
<dbReference type="PROSITE" id="PS00763">
    <property type="entry name" value="GLUTATHIONE_PEROXID_2"/>
    <property type="match status" value="1"/>
</dbReference>
<dbReference type="InterPro" id="IPR036249">
    <property type="entry name" value="Thioredoxin-like_sf"/>
</dbReference>
<dbReference type="PROSITE" id="PS51352">
    <property type="entry name" value="THIOREDOXIN_2"/>
    <property type="match status" value="1"/>
</dbReference>
<keyword evidence="2 5" id="KW-0575">Peroxidase</keyword>
<dbReference type="InterPro" id="IPR013766">
    <property type="entry name" value="Thioredoxin_domain"/>
</dbReference>
<evidence type="ECO:0000259" key="6">
    <source>
        <dbReference type="PROSITE" id="PS51352"/>
    </source>
</evidence>
<dbReference type="InterPro" id="IPR029760">
    <property type="entry name" value="GPX_CS"/>
</dbReference>